<evidence type="ECO:0000313" key="4">
    <source>
        <dbReference type="EMBL" id="KAK0517138.1"/>
    </source>
</evidence>
<evidence type="ECO:0000313" key="5">
    <source>
        <dbReference type="Proteomes" id="UP001166286"/>
    </source>
</evidence>
<evidence type="ECO:0000256" key="2">
    <source>
        <dbReference type="SAM" id="MobiDB-lite"/>
    </source>
</evidence>
<dbReference type="EMBL" id="JAFEKC020000001">
    <property type="protein sequence ID" value="KAK0517138.1"/>
    <property type="molecule type" value="Genomic_DNA"/>
</dbReference>
<evidence type="ECO:0000259" key="3">
    <source>
        <dbReference type="PROSITE" id="PS50166"/>
    </source>
</evidence>
<feature type="region of interest" description="Disordered" evidence="2">
    <location>
        <begin position="1192"/>
        <end position="1213"/>
    </location>
</feature>
<dbReference type="PANTHER" id="PTHR11223">
    <property type="entry name" value="EXPORTIN 1/5"/>
    <property type="match status" value="1"/>
</dbReference>
<name>A0AA39V5G4_9LECA</name>
<keyword evidence="5" id="KW-1185">Reference proteome</keyword>
<dbReference type="AlphaFoldDB" id="A0AA39V5G4"/>
<reference evidence="4" key="1">
    <citation type="submission" date="2023-03" db="EMBL/GenBank/DDBJ databases">
        <title>Complete genome of Cladonia borealis.</title>
        <authorList>
            <person name="Park H."/>
        </authorList>
    </citation>
    <scope>NUCLEOTIDE SEQUENCE</scope>
    <source>
        <strain evidence="4">ANT050790</strain>
    </source>
</reference>
<comment type="similarity">
    <text evidence="1">Belongs to the exportin family.</text>
</comment>
<dbReference type="GO" id="GO:0042565">
    <property type="term" value="C:RNA nuclear export complex"/>
    <property type="evidence" value="ECO:0007669"/>
    <property type="project" value="TreeGrafter"/>
</dbReference>
<dbReference type="InterPro" id="IPR016024">
    <property type="entry name" value="ARM-type_fold"/>
</dbReference>
<dbReference type="GO" id="GO:0005049">
    <property type="term" value="F:nuclear export signal receptor activity"/>
    <property type="evidence" value="ECO:0007669"/>
    <property type="project" value="InterPro"/>
</dbReference>
<comment type="caution">
    <text evidence="4">The sequence shown here is derived from an EMBL/GenBank/DDBJ whole genome shotgun (WGS) entry which is preliminary data.</text>
</comment>
<dbReference type="GO" id="GO:0005634">
    <property type="term" value="C:nucleus"/>
    <property type="evidence" value="ECO:0007669"/>
    <property type="project" value="TreeGrafter"/>
</dbReference>
<dbReference type="Gene3D" id="1.25.10.10">
    <property type="entry name" value="Leucine-rich Repeat Variant"/>
    <property type="match status" value="1"/>
</dbReference>
<feature type="domain" description="Importin N-terminal" evidence="3">
    <location>
        <begin position="42"/>
        <end position="109"/>
    </location>
</feature>
<dbReference type="SUPFAM" id="SSF48371">
    <property type="entry name" value="ARM repeat"/>
    <property type="match status" value="1"/>
</dbReference>
<sequence>MNGVNGLNGNAENSKSETNTRILQALEIVHNPRSDNALRQDASQYLEQIRSDEEAPYHGFGLATEKEQPPVVRFYGLSLLEYGVRHKWSNYTPEQSKALRDWVITLALNLSTEDPPYIANKVAEIWVEIAKRSWGMDWMDMDEVLIRIWNGEIVQRLLVLAILETLSEDVFGNDDTTVALRGNDLNRACVDIFTPAEVLTEQFPTREIMIDVRHGADGWLTRMAALLEWCISGKDIDEKQQLCAVKTLYTFKSVIIWIIPKALVSTQSVNRICACLAVSNIPIQLAAVDSLYSLYNRSRFSEEDFRDIVGPMLKDDTITLLKQLYQWLIVDPSDIDEAKYLLLKKFSEMIFNIGRLLEEHPSFAPEGSNLAGFLDVLLTVMKNPSLHVSIPALHLWVKFLSSDDVGNSPAVTALVGELLETCSHRLVRYESLPEDSKDPSILFLNEDVDTFPEKHAFLGNYARFCNQIVELVVQKQPIDALYHILGQADHVLDHVYDGEPAFQASTYTKTSVPLLRLDAQFTVIEAALKGCLKWLTSSGNATTAHEHDVMASNLRVWCDRLLSLTFEDPSIKQRVIQLAVGFASGPLKREPRFAFKVFDYMLDTRCPEYPGCRAYTDAVRDLQQFSLHQLQRIAMRFPNDLATIFDEVEAKVMSVSRTIDPNGPTPSRYSSVLFIILHRATNIDAQIREARLDLFIQPLIEQWQSSELAQSLTSSEAFSKLLGLDDLQKYLAARAVHKIPDWSSCPLDDEGRALQDRMGKALEALPLRVTKTIMSVSVERLEETSQPFEMACRLWHKNIPLILPNLLQFISRSQAFHDPSNWSGLPPEMQDVVRRILTDRFWQVGISEGTKEEFYAKVGDTRATMEGLASAVRSAVRIVRETGYRLLYYMSLLGEHFYSFPELPGPLSSALFSDACSLSPHQMTILVEMTRPVIENCPEQFRSHFLPPLLSSLFEQLDRKARSEWERIEERSRTKTEEDDLTNEMKDESILRQLTMAAVMFVVGLVEPPKEPPPAAPEVPTAKKNGEMVIPTPEPTRTFILHTPDILKPVILFCTHALLPEFSGDGPVEPEVREFVSTEVLKSCITSLHDPYFVELQRDFAGLIASILISYSPRTETPKEILLSLPGMSADKVDRAVRHLLKAQSNSRQQRAIILDLLEGFRGVAIHEQGKLPRPDPKKMRSKLQEKYMTVDMQTESKREPSPDLTGVAGMFG</sequence>
<dbReference type="PANTHER" id="PTHR11223:SF3">
    <property type="entry name" value="EXPORTIN-5"/>
    <property type="match status" value="1"/>
</dbReference>
<dbReference type="GO" id="GO:0006405">
    <property type="term" value="P:RNA export from nucleus"/>
    <property type="evidence" value="ECO:0007669"/>
    <property type="project" value="TreeGrafter"/>
</dbReference>
<feature type="region of interest" description="Disordered" evidence="2">
    <location>
        <begin position="1009"/>
        <end position="1028"/>
    </location>
</feature>
<dbReference type="Pfam" id="PF19273">
    <property type="entry name" value="Exportin-5"/>
    <property type="match status" value="1"/>
</dbReference>
<proteinExistence type="inferred from homology"/>
<dbReference type="PROSITE" id="PS50166">
    <property type="entry name" value="IMPORTIN_B_NT"/>
    <property type="match status" value="1"/>
</dbReference>
<dbReference type="GO" id="GO:0003723">
    <property type="term" value="F:RNA binding"/>
    <property type="evidence" value="ECO:0007669"/>
    <property type="project" value="TreeGrafter"/>
</dbReference>
<evidence type="ECO:0000256" key="1">
    <source>
        <dbReference type="ARBA" id="ARBA00009466"/>
    </source>
</evidence>
<accession>A0AA39V5G4</accession>
<dbReference type="Proteomes" id="UP001166286">
    <property type="component" value="Unassembled WGS sequence"/>
</dbReference>
<organism evidence="4 5">
    <name type="scientific">Cladonia borealis</name>
    <dbReference type="NCBI Taxonomy" id="184061"/>
    <lineage>
        <taxon>Eukaryota</taxon>
        <taxon>Fungi</taxon>
        <taxon>Dikarya</taxon>
        <taxon>Ascomycota</taxon>
        <taxon>Pezizomycotina</taxon>
        <taxon>Lecanoromycetes</taxon>
        <taxon>OSLEUM clade</taxon>
        <taxon>Lecanoromycetidae</taxon>
        <taxon>Lecanorales</taxon>
        <taxon>Lecanorineae</taxon>
        <taxon>Cladoniaceae</taxon>
        <taxon>Cladonia</taxon>
    </lineage>
</organism>
<gene>
    <name evidence="4" type="ORF">JMJ35_000293</name>
</gene>
<dbReference type="InterPro" id="IPR045478">
    <property type="entry name" value="Exportin-5_C"/>
</dbReference>
<dbReference type="InterPro" id="IPR045065">
    <property type="entry name" value="XPO1/5"/>
</dbReference>
<dbReference type="GO" id="GO:0031267">
    <property type="term" value="F:small GTPase binding"/>
    <property type="evidence" value="ECO:0007669"/>
    <property type="project" value="InterPro"/>
</dbReference>
<dbReference type="GO" id="GO:0005737">
    <property type="term" value="C:cytoplasm"/>
    <property type="evidence" value="ECO:0007669"/>
    <property type="project" value="TreeGrafter"/>
</dbReference>
<dbReference type="GO" id="GO:0006611">
    <property type="term" value="P:protein export from nucleus"/>
    <property type="evidence" value="ECO:0007669"/>
    <property type="project" value="InterPro"/>
</dbReference>
<dbReference type="InterPro" id="IPR001494">
    <property type="entry name" value="Importin-beta_N"/>
</dbReference>
<protein>
    <recommendedName>
        <fullName evidence="3">Importin N-terminal domain-containing protein</fullName>
    </recommendedName>
</protein>
<dbReference type="InterPro" id="IPR011989">
    <property type="entry name" value="ARM-like"/>
</dbReference>